<reference evidence="1 2" key="1">
    <citation type="submission" date="2013-02" db="EMBL/GenBank/DDBJ databases">
        <title>The Genome Sequence of Acinetobacter sp. NIPH 809.</title>
        <authorList>
            <consortium name="The Broad Institute Genome Sequencing Platform"/>
            <consortium name="The Broad Institute Genome Sequencing Center for Infectious Disease"/>
            <person name="Cerqueira G."/>
            <person name="Feldgarden M."/>
            <person name="Courvalin P."/>
            <person name="Perichon B."/>
            <person name="Grillot-Courvalin C."/>
            <person name="Clermont D."/>
            <person name="Rocha E."/>
            <person name="Yoon E.-J."/>
            <person name="Nemec A."/>
            <person name="Walker B."/>
            <person name="Young S.K."/>
            <person name="Zeng Q."/>
            <person name="Gargeya S."/>
            <person name="Fitzgerald M."/>
            <person name="Haas B."/>
            <person name="Abouelleil A."/>
            <person name="Alvarado L."/>
            <person name="Arachchi H.M."/>
            <person name="Berlin A.M."/>
            <person name="Chapman S.B."/>
            <person name="Dewar J."/>
            <person name="Goldberg J."/>
            <person name="Griggs A."/>
            <person name="Gujja S."/>
            <person name="Hansen M."/>
            <person name="Howarth C."/>
            <person name="Imamovic A."/>
            <person name="Larimer J."/>
            <person name="McCowan C."/>
            <person name="Murphy C."/>
            <person name="Neiman D."/>
            <person name="Pearson M."/>
            <person name="Priest M."/>
            <person name="Roberts A."/>
            <person name="Saif S."/>
            <person name="Shea T."/>
            <person name="Sisk P."/>
            <person name="Sykes S."/>
            <person name="Wortman J."/>
            <person name="Nusbaum C."/>
            <person name="Birren B."/>
        </authorList>
    </citation>
    <scope>NUCLEOTIDE SEQUENCE [LARGE SCALE GENOMIC DNA]</scope>
    <source>
        <strain evidence="1 2">NIPH 809</strain>
    </source>
</reference>
<dbReference type="Gene3D" id="2.40.50.140">
    <property type="entry name" value="Nucleic acid-binding proteins"/>
    <property type="match status" value="1"/>
</dbReference>
<evidence type="ECO:0000313" key="2">
    <source>
        <dbReference type="Proteomes" id="UP000013034"/>
    </source>
</evidence>
<name>A0ABP2TMB7_9GAMM</name>
<dbReference type="InterPro" id="IPR022595">
    <property type="entry name" value="Enc34_ssDNA-bd"/>
</dbReference>
<organism evidence="1 2">
    <name type="scientific">Acinetobacter proteolyticus</name>
    <dbReference type="NCBI Taxonomy" id="1776741"/>
    <lineage>
        <taxon>Bacteria</taxon>
        <taxon>Pseudomonadati</taxon>
        <taxon>Pseudomonadota</taxon>
        <taxon>Gammaproteobacteria</taxon>
        <taxon>Moraxellales</taxon>
        <taxon>Moraxellaceae</taxon>
        <taxon>Acinetobacter</taxon>
    </lineage>
</organism>
<keyword evidence="2" id="KW-1185">Reference proteome</keyword>
<dbReference type="SUPFAM" id="SSF50249">
    <property type="entry name" value="Nucleic acid-binding proteins"/>
    <property type="match status" value="1"/>
</dbReference>
<protein>
    <recommendedName>
        <fullName evidence="3">DUF2815 domain-containing protein</fullName>
    </recommendedName>
</protein>
<dbReference type="EMBL" id="APOI01000015">
    <property type="protein sequence ID" value="ENU23522.1"/>
    <property type="molecule type" value="Genomic_DNA"/>
</dbReference>
<sequence>MKLNLKNVRLAFPNLFEAKTVNGEGEPAFSASFLLPANHPQIKEIKDAMEKAGSEKWGAKWPQVKKEIETKDRTALHDGDTKSDYEGFAGHYFISSRNKTRVTVVDRDRTPLVQADGKPYAGCYVNASIELWCQDNNYGKRINASLRGVQFLKDGEAFAGGGVANADEFDDLAADDMGEDPLLA</sequence>
<dbReference type="InterPro" id="IPR012340">
    <property type="entry name" value="NA-bd_OB-fold"/>
</dbReference>
<gene>
    <name evidence="1" type="ORF">F993_01675</name>
</gene>
<comment type="caution">
    <text evidence="1">The sequence shown here is derived from an EMBL/GenBank/DDBJ whole genome shotgun (WGS) entry which is preliminary data.</text>
</comment>
<dbReference type="Proteomes" id="UP000013034">
    <property type="component" value="Unassembled WGS sequence"/>
</dbReference>
<evidence type="ECO:0000313" key="1">
    <source>
        <dbReference type="EMBL" id="ENU23522.1"/>
    </source>
</evidence>
<dbReference type="RefSeq" id="WP_004653830.1">
    <property type="nucleotide sequence ID" value="NZ_KB849179.1"/>
</dbReference>
<dbReference type="Pfam" id="PF10991">
    <property type="entry name" value="Enc34_ssDNA-bd"/>
    <property type="match status" value="1"/>
</dbReference>
<accession>A0ABP2TMB7</accession>
<proteinExistence type="predicted"/>
<evidence type="ECO:0008006" key="3">
    <source>
        <dbReference type="Google" id="ProtNLM"/>
    </source>
</evidence>